<dbReference type="PROSITE" id="PS51257">
    <property type="entry name" value="PROKAR_LIPOPROTEIN"/>
    <property type="match status" value="1"/>
</dbReference>
<proteinExistence type="predicted"/>
<evidence type="ECO:0000313" key="2">
    <source>
        <dbReference type="EMBL" id="CAG5077869.1"/>
    </source>
</evidence>
<feature type="region of interest" description="Disordered" evidence="1">
    <location>
        <begin position="22"/>
        <end position="41"/>
    </location>
</feature>
<dbReference type="KEGG" id="ptan:CRYO30217_00503"/>
<dbReference type="Proteomes" id="UP000683507">
    <property type="component" value="Chromosome"/>
</dbReference>
<evidence type="ECO:0008006" key="4">
    <source>
        <dbReference type="Google" id="ProtNLM"/>
    </source>
</evidence>
<reference evidence="2" key="1">
    <citation type="submission" date="2021-04" db="EMBL/GenBank/DDBJ databases">
        <authorList>
            <person name="Rodrigo-Torres L."/>
            <person name="Arahal R. D."/>
            <person name="Lucena T."/>
        </authorList>
    </citation>
    <scope>NUCLEOTIDE SEQUENCE</scope>
    <source>
        <strain evidence="2">AS29M-1</strain>
    </source>
</reference>
<evidence type="ECO:0000313" key="3">
    <source>
        <dbReference type="Proteomes" id="UP000683507"/>
    </source>
</evidence>
<organism evidence="2 3">
    <name type="scientific">Parvicella tangerina</name>
    <dbReference type="NCBI Taxonomy" id="2829795"/>
    <lineage>
        <taxon>Bacteria</taxon>
        <taxon>Pseudomonadati</taxon>
        <taxon>Bacteroidota</taxon>
        <taxon>Flavobacteriia</taxon>
        <taxon>Flavobacteriales</taxon>
        <taxon>Parvicellaceae</taxon>
        <taxon>Parvicella</taxon>
    </lineage>
</organism>
<dbReference type="EMBL" id="OU015584">
    <property type="protein sequence ID" value="CAG5077869.1"/>
    <property type="molecule type" value="Genomic_DNA"/>
</dbReference>
<sequence length="209" mass="23429">MKKQLTLIVLAAFTFGMVSCGGGEEESAEKEGKEGTTTTETNVEETVEEVAPTFEDVCTAATDIFLQVENYEYDLTEPFTHNGAFEVKRSQWSVLTDSTAELKLYNYDLGEDTGNNLDIYVKLNAKNGNVLAPAMYPYQDWENDYWAKVNIISPQGTVWFNWVSGMPEQGNVQIDYVDKDHVCGKFMLEVNQPDNTTVGHVVLNGSFNY</sequence>
<evidence type="ECO:0000256" key="1">
    <source>
        <dbReference type="SAM" id="MobiDB-lite"/>
    </source>
</evidence>
<gene>
    <name evidence="2" type="ORF">CRYO30217_00503</name>
</gene>
<protein>
    <recommendedName>
        <fullName evidence="4">Lipoprotein</fullName>
    </recommendedName>
</protein>
<keyword evidence="3" id="KW-1185">Reference proteome</keyword>
<dbReference type="RefSeq" id="WP_258540735.1">
    <property type="nucleotide sequence ID" value="NZ_OU015584.1"/>
</dbReference>
<accession>A0A916JLI5</accession>
<name>A0A916JLI5_9FLAO</name>
<dbReference type="AlphaFoldDB" id="A0A916JLI5"/>